<proteinExistence type="predicted"/>
<dbReference type="InterPro" id="IPR043151">
    <property type="entry name" value="BAH_sf"/>
</dbReference>
<evidence type="ECO:0000313" key="3">
    <source>
        <dbReference type="EMBL" id="GAA0152134.1"/>
    </source>
</evidence>
<name>A0AAV3PK66_LITER</name>
<sequence length="269" mass="31499">MGKRRFAQVVSDDDDGGETPLTRRSNHHQNDDDDDDEDEATKIKNHQMNKRKRMKSNFEEEEIEEGEEVAKALGDVIRVSGKGRFMRTHFNKFQYDGSQYQLEDSVLLAPEGECQKPYVAIIKDISVDHKGSMNVTRQWFYRPEEAEKRGGGHWQSHDVRELFYSFHRDEVPAESVMHKCVVHFIPLNKQIPCRTEHPGFIVQKVYCTERRTLFKLTDKDYEDNKQEEIDLLVQKTMSRLGDLPDIEHDEGDVDHEEQLMNMTPNELMV</sequence>
<feature type="domain" description="BAH" evidence="2">
    <location>
        <begin position="98"/>
        <end position="217"/>
    </location>
</feature>
<evidence type="ECO:0000256" key="1">
    <source>
        <dbReference type="SAM" id="MobiDB-lite"/>
    </source>
</evidence>
<evidence type="ECO:0000259" key="2">
    <source>
        <dbReference type="PROSITE" id="PS51038"/>
    </source>
</evidence>
<gene>
    <name evidence="3" type="ORF">LIER_37430</name>
</gene>
<feature type="region of interest" description="Disordered" evidence="1">
    <location>
        <begin position="1"/>
        <end position="61"/>
    </location>
</feature>
<dbReference type="PROSITE" id="PS51038">
    <property type="entry name" value="BAH"/>
    <property type="match status" value="1"/>
</dbReference>
<feature type="compositionally biased region" description="Basic residues" evidence="1">
    <location>
        <begin position="43"/>
        <end position="55"/>
    </location>
</feature>
<dbReference type="Pfam" id="PF01426">
    <property type="entry name" value="BAH"/>
    <property type="match status" value="1"/>
</dbReference>
<dbReference type="EMBL" id="BAABME010017985">
    <property type="protein sequence ID" value="GAA0152134.1"/>
    <property type="molecule type" value="Genomic_DNA"/>
</dbReference>
<comment type="caution">
    <text evidence="3">The sequence shown here is derived from an EMBL/GenBank/DDBJ whole genome shotgun (WGS) entry which is preliminary data.</text>
</comment>
<dbReference type="InterPro" id="IPR001025">
    <property type="entry name" value="BAH_dom"/>
</dbReference>
<dbReference type="Gene3D" id="2.30.30.490">
    <property type="match status" value="1"/>
</dbReference>
<dbReference type="GO" id="GO:0003682">
    <property type="term" value="F:chromatin binding"/>
    <property type="evidence" value="ECO:0007669"/>
    <property type="project" value="InterPro"/>
</dbReference>
<keyword evidence="4" id="KW-1185">Reference proteome</keyword>
<dbReference type="AlphaFoldDB" id="A0AAV3PK66"/>
<dbReference type="PANTHER" id="PTHR46871:SF1">
    <property type="entry name" value="BROMO-ADJACENT HOMOLOGY (BAH) DOMAIN-CONTAINING PROTEIN"/>
    <property type="match status" value="1"/>
</dbReference>
<dbReference type="SMART" id="SM00439">
    <property type="entry name" value="BAH"/>
    <property type="match status" value="1"/>
</dbReference>
<dbReference type="Proteomes" id="UP001454036">
    <property type="component" value="Unassembled WGS sequence"/>
</dbReference>
<organism evidence="3 4">
    <name type="scientific">Lithospermum erythrorhizon</name>
    <name type="common">Purple gromwell</name>
    <name type="synonym">Lithospermum officinale var. erythrorhizon</name>
    <dbReference type="NCBI Taxonomy" id="34254"/>
    <lineage>
        <taxon>Eukaryota</taxon>
        <taxon>Viridiplantae</taxon>
        <taxon>Streptophyta</taxon>
        <taxon>Embryophyta</taxon>
        <taxon>Tracheophyta</taxon>
        <taxon>Spermatophyta</taxon>
        <taxon>Magnoliopsida</taxon>
        <taxon>eudicotyledons</taxon>
        <taxon>Gunneridae</taxon>
        <taxon>Pentapetalae</taxon>
        <taxon>asterids</taxon>
        <taxon>lamiids</taxon>
        <taxon>Boraginales</taxon>
        <taxon>Boraginaceae</taxon>
        <taxon>Boraginoideae</taxon>
        <taxon>Lithospermeae</taxon>
        <taxon>Lithospermum</taxon>
    </lineage>
</organism>
<protein>
    <recommendedName>
        <fullName evidence="2">BAH domain-containing protein</fullName>
    </recommendedName>
</protein>
<accession>A0AAV3PK66</accession>
<reference evidence="3 4" key="1">
    <citation type="submission" date="2024-01" db="EMBL/GenBank/DDBJ databases">
        <title>The complete chloroplast genome sequence of Lithospermum erythrorhizon: insights into the phylogenetic relationship among Boraginaceae species and the maternal lineages of purple gromwells.</title>
        <authorList>
            <person name="Okada T."/>
            <person name="Watanabe K."/>
        </authorList>
    </citation>
    <scope>NUCLEOTIDE SEQUENCE [LARGE SCALE GENOMIC DNA]</scope>
</reference>
<evidence type="ECO:0000313" key="4">
    <source>
        <dbReference type="Proteomes" id="UP001454036"/>
    </source>
</evidence>
<dbReference type="PANTHER" id="PTHR46871">
    <property type="entry name" value="BROMO-ADJACENT HOMOLOGY (BAH) DOMAIN-CONTAINING PROTEIN"/>
    <property type="match status" value="1"/>
</dbReference>